<protein>
    <submittedName>
        <fullName evidence="1">Uncharacterized protein</fullName>
    </submittedName>
</protein>
<proteinExistence type="predicted"/>
<reference evidence="1" key="1">
    <citation type="submission" date="2014-09" db="EMBL/GenBank/DDBJ databases">
        <authorList>
            <person name="Magalhaes I.L.F."/>
            <person name="Oliveira U."/>
            <person name="Santos F.R."/>
            <person name="Vidigal T.H.D.A."/>
            <person name="Brescovit A.D."/>
            <person name="Santos A.J."/>
        </authorList>
    </citation>
    <scope>NUCLEOTIDE SEQUENCE</scope>
    <source>
        <tissue evidence="1">Shoot tissue taken approximately 20 cm above the soil surface</tissue>
    </source>
</reference>
<name>A0A0A9EZ21_ARUDO</name>
<organism evidence="1">
    <name type="scientific">Arundo donax</name>
    <name type="common">Giant reed</name>
    <name type="synonym">Donax arundinaceus</name>
    <dbReference type="NCBI Taxonomy" id="35708"/>
    <lineage>
        <taxon>Eukaryota</taxon>
        <taxon>Viridiplantae</taxon>
        <taxon>Streptophyta</taxon>
        <taxon>Embryophyta</taxon>
        <taxon>Tracheophyta</taxon>
        <taxon>Spermatophyta</taxon>
        <taxon>Magnoliopsida</taxon>
        <taxon>Liliopsida</taxon>
        <taxon>Poales</taxon>
        <taxon>Poaceae</taxon>
        <taxon>PACMAD clade</taxon>
        <taxon>Arundinoideae</taxon>
        <taxon>Arundineae</taxon>
        <taxon>Arundo</taxon>
    </lineage>
</organism>
<accession>A0A0A9EZ21</accession>
<dbReference type="EMBL" id="GBRH01196608">
    <property type="protein sequence ID" value="JAE01288.1"/>
    <property type="molecule type" value="Transcribed_RNA"/>
</dbReference>
<reference evidence="1" key="2">
    <citation type="journal article" date="2015" name="Data Brief">
        <title>Shoot transcriptome of the giant reed, Arundo donax.</title>
        <authorList>
            <person name="Barrero R.A."/>
            <person name="Guerrero F.D."/>
            <person name="Moolhuijzen P."/>
            <person name="Goolsby J.A."/>
            <person name="Tidwell J."/>
            <person name="Bellgard S.E."/>
            <person name="Bellgard M.I."/>
        </authorList>
    </citation>
    <scope>NUCLEOTIDE SEQUENCE</scope>
    <source>
        <tissue evidence="1">Shoot tissue taken approximately 20 cm above the soil surface</tissue>
    </source>
</reference>
<dbReference type="AlphaFoldDB" id="A0A0A9EZ21"/>
<evidence type="ECO:0000313" key="1">
    <source>
        <dbReference type="EMBL" id="JAE01288.1"/>
    </source>
</evidence>
<sequence length="52" mass="6457">MRVAKNWNRALLQKDYFDNLREKKTVTIQAKTRFTQEQEQSVQKRYKLLRKK</sequence>